<evidence type="ECO:0000313" key="1">
    <source>
        <dbReference type="EMBL" id="MFD1630863.1"/>
    </source>
</evidence>
<reference evidence="2" key="1">
    <citation type="journal article" date="2019" name="Int. J. Syst. Evol. Microbiol.">
        <title>The Global Catalogue of Microorganisms (GCM) 10K type strain sequencing project: providing services to taxonomists for standard genome sequencing and annotation.</title>
        <authorList>
            <consortium name="The Broad Institute Genomics Platform"/>
            <consortium name="The Broad Institute Genome Sequencing Center for Infectious Disease"/>
            <person name="Wu L."/>
            <person name="Ma J."/>
        </authorList>
    </citation>
    <scope>NUCLEOTIDE SEQUENCE [LARGE SCALE GENOMIC DNA]</scope>
    <source>
        <strain evidence="2">CCUG 53762</strain>
    </source>
</reference>
<accession>A0ABW4IF23</accession>
<protein>
    <submittedName>
        <fullName evidence="1">DUF6588 family protein</fullName>
    </submittedName>
</protein>
<comment type="caution">
    <text evidence="1">The sequence shown here is derived from an EMBL/GenBank/DDBJ whole genome shotgun (WGS) entry which is preliminary data.</text>
</comment>
<gene>
    <name evidence="1" type="ORF">ACFSAH_13320</name>
</gene>
<evidence type="ECO:0000313" key="2">
    <source>
        <dbReference type="Proteomes" id="UP001597118"/>
    </source>
</evidence>
<organism evidence="1 2">
    <name type="scientific">Pseudopedobacter beijingensis</name>
    <dbReference type="NCBI Taxonomy" id="1207056"/>
    <lineage>
        <taxon>Bacteria</taxon>
        <taxon>Pseudomonadati</taxon>
        <taxon>Bacteroidota</taxon>
        <taxon>Sphingobacteriia</taxon>
        <taxon>Sphingobacteriales</taxon>
        <taxon>Sphingobacteriaceae</taxon>
        <taxon>Pseudopedobacter</taxon>
    </lineage>
</organism>
<name>A0ABW4IF23_9SPHI</name>
<dbReference type="InterPro" id="IPR046495">
    <property type="entry name" value="DUF6588"/>
</dbReference>
<proteinExistence type="predicted"/>
<keyword evidence="2" id="KW-1185">Reference proteome</keyword>
<dbReference type="Proteomes" id="UP001597118">
    <property type="component" value="Unassembled WGS sequence"/>
</dbReference>
<dbReference type="RefSeq" id="WP_379663241.1">
    <property type="nucleotide sequence ID" value="NZ_JBHUDG010000020.1"/>
</dbReference>
<dbReference type="Pfam" id="PF20230">
    <property type="entry name" value="DUF6588"/>
    <property type="match status" value="1"/>
</dbReference>
<sequence>MVKTYSYKLAFFLILSFISIKKTSAQGNVLQFVQAGKVDAAKLAQAYLHPFFRGVGYGMNSAWFNSARAKAPGRFDLRIQATGAIVPISDRTFDINKLNLSNVEAFNATTFTPTAFGNNETGATVMLKNDNSVNFNLPPGTGINMVPSPQVQLTIGLVKESEISLRYTPKVGGDNYGKVSSWGIGLKKEITKLLPWKTEKVIPIDLAIAVGYNQINYDYNIAIHKQVGEEHNINLNQRLEARFYGYNIDAILSKKLSFFTPFVSVGYNNAKSNLGILGEYRVMAAGKKIETLTDPVSIKQNDISGMRANIGFALHLFYMRLYGSYSIGEYRAVTAGIGLGIGK</sequence>
<dbReference type="EMBL" id="JBHUDG010000020">
    <property type="protein sequence ID" value="MFD1630863.1"/>
    <property type="molecule type" value="Genomic_DNA"/>
</dbReference>